<dbReference type="EMBL" id="JAUDFV010000102">
    <property type="protein sequence ID" value="KAL2731862.1"/>
    <property type="molecule type" value="Genomic_DNA"/>
</dbReference>
<organism evidence="1 2">
    <name type="scientific">Vespula squamosa</name>
    <name type="common">Southern yellow jacket</name>
    <name type="synonym">Wasp</name>
    <dbReference type="NCBI Taxonomy" id="30214"/>
    <lineage>
        <taxon>Eukaryota</taxon>
        <taxon>Metazoa</taxon>
        <taxon>Ecdysozoa</taxon>
        <taxon>Arthropoda</taxon>
        <taxon>Hexapoda</taxon>
        <taxon>Insecta</taxon>
        <taxon>Pterygota</taxon>
        <taxon>Neoptera</taxon>
        <taxon>Endopterygota</taxon>
        <taxon>Hymenoptera</taxon>
        <taxon>Apocrita</taxon>
        <taxon>Aculeata</taxon>
        <taxon>Vespoidea</taxon>
        <taxon>Vespidae</taxon>
        <taxon>Vespinae</taxon>
        <taxon>Vespula</taxon>
    </lineage>
</organism>
<name>A0ABD2BGH3_VESSQ</name>
<keyword evidence="2" id="KW-1185">Reference proteome</keyword>
<gene>
    <name evidence="1" type="ORF">V1478_004550</name>
</gene>
<proteinExistence type="predicted"/>
<evidence type="ECO:0000313" key="1">
    <source>
        <dbReference type="EMBL" id="KAL2731862.1"/>
    </source>
</evidence>
<reference evidence="1 2" key="1">
    <citation type="journal article" date="2024" name="Ann. Entomol. Soc. Am.">
        <title>Genomic analyses of the southern and eastern yellowjacket wasps (Hymenoptera: Vespidae) reveal evolutionary signatures of social life.</title>
        <authorList>
            <person name="Catto M.A."/>
            <person name="Caine P.B."/>
            <person name="Orr S.E."/>
            <person name="Hunt B.G."/>
            <person name="Goodisman M.A.D."/>
        </authorList>
    </citation>
    <scope>NUCLEOTIDE SEQUENCE [LARGE SCALE GENOMIC DNA]</scope>
    <source>
        <strain evidence="1">233</strain>
        <tissue evidence="1">Head and thorax</tissue>
    </source>
</reference>
<dbReference type="AlphaFoldDB" id="A0ABD2BGH3"/>
<evidence type="ECO:0000313" key="2">
    <source>
        <dbReference type="Proteomes" id="UP001607302"/>
    </source>
</evidence>
<accession>A0ABD2BGH3</accession>
<sequence length="92" mass="10722">MDTKKKGLGIRVVEVNKNFTYVFIMCVVKVLSNNTSTIFLKYFLDGNFKHNIIVLYQKKWHAASIFQTDSHQSPTTFIHGEWKAFGRICTNY</sequence>
<comment type="caution">
    <text evidence="1">The sequence shown here is derived from an EMBL/GenBank/DDBJ whole genome shotgun (WGS) entry which is preliminary data.</text>
</comment>
<dbReference type="Proteomes" id="UP001607302">
    <property type="component" value="Unassembled WGS sequence"/>
</dbReference>
<protein>
    <submittedName>
        <fullName evidence="1">Uncharacterized protein</fullName>
    </submittedName>
</protein>